<comment type="caution">
    <text evidence="1">The sequence shown here is derived from an EMBL/GenBank/DDBJ whole genome shotgun (WGS) entry which is preliminary data.</text>
</comment>
<protein>
    <submittedName>
        <fullName evidence="1">Uncharacterized protein</fullName>
    </submittedName>
</protein>
<organism evidence="1 2">
    <name type="scientific">Pleurodeles waltl</name>
    <name type="common">Iberian ribbed newt</name>
    <dbReference type="NCBI Taxonomy" id="8319"/>
    <lineage>
        <taxon>Eukaryota</taxon>
        <taxon>Metazoa</taxon>
        <taxon>Chordata</taxon>
        <taxon>Craniata</taxon>
        <taxon>Vertebrata</taxon>
        <taxon>Euteleostomi</taxon>
        <taxon>Amphibia</taxon>
        <taxon>Batrachia</taxon>
        <taxon>Caudata</taxon>
        <taxon>Salamandroidea</taxon>
        <taxon>Salamandridae</taxon>
        <taxon>Pleurodelinae</taxon>
        <taxon>Pleurodeles</taxon>
    </lineage>
</organism>
<reference evidence="1" key="1">
    <citation type="journal article" date="2022" name="bioRxiv">
        <title>Sequencing and chromosome-scale assembly of the giantPleurodeles waltlgenome.</title>
        <authorList>
            <person name="Brown T."/>
            <person name="Elewa A."/>
            <person name="Iarovenko S."/>
            <person name="Subramanian E."/>
            <person name="Araus A.J."/>
            <person name="Petzold A."/>
            <person name="Susuki M."/>
            <person name="Suzuki K.-i.T."/>
            <person name="Hayashi T."/>
            <person name="Toyoda A."/>
            <person name="Oliveira C."/>
            <person name="Osipova E."/>
            <person name="Leigh N.D."/>
            <person name="Simon A."/>
            <person name="Yun M.H."/>
        </authorList>
    </citation>
    <scope>NUCLEOTIDE SEQUENCE</scope>
    <source>
        <strain evidence="1">20211129_DDA</strain>
        <tissue evidence="1">Liver</tissue>
    </source>
</reference>
<dbReference type="EMBL" id="JANPWB010000001">
    <property type="protein sequence ID" value="KAJ1214326.1"/>
    <property type="molecule type" value="Genomic_DNA"/>
</dbReference>
<evidence type="ECO:0000313" key="1">
    <source>
        <dbReference type="EMBL" id="KAJ1214326.1"/>
    </source>
</evidence>
<accession>A0AAV7WN24</accession>
<evidence type="ECO:0000313" key="2">
    <source>
        <dbReference type="Proteomes" id="UP001066276"/>
    </source>
</evidence>
<proteinExistence type="predicted"/>
<gene>
    <name evidence="1" type="ORF">NDU88_001945</name>
</gene>
<dbReference type="Proteomes" id="UP001066276">
    <property type="component" value="Chromosome 1_1"/>
</dbReference>
<sequence>MAATRCAMTTKEGGRFLKMLFSPYGSGSSKVISSPFGFETSESQCDDTEKHRMKNANANEGKAAHNLHAATGRSTRTLVATEKYRTGHNLD</sequence>
<keyword evidence="2" id="KW-1185">Reference proteome</keyword>
<name>A0AAV7WN24_PLEWA</name>
<dbReference type="AlphaFoldDB" id="A0AAV7WN24"/>